<dbReference type="SMART" id="SM01091">
    <property type="entry name" value="CorC_HlyC"/>
    <property type="match status" value="1"/>
</dbReference>
<dbReference type="InterPro" id="IPR036318">
    <property type="entry name" value="FAD-bd_PCMH-like_sf"/>
</dbReference>
<dbReference type="PROSITE" id="PS51846">
    <property type="entry name" value="CNNM"/>
    <property type="match status" value="1"/>
</dbReference>
<keyword evidence="6 8" id="KW-0472">Membrane</keyword>
<dbReference type="PROSITE" id="PS51371">
    <property type="entry name" value="CBS"/>
    <property type="match status" value="2"/>
</dbReference>
<feature type="domain" description="CBS" evidence="9">
    <location>
        <begin position="271"/>
        <end position="327"/>
    </location>
</feature>
<gene>
    <name evidence="11" type="ORF">SAMN05216564_10495</name>
</gene>
<evidence type="ECO:0000256" key="6">
    <source>
        <dbReference type="ARBA" id="ARBA00023136"/>
    </source>
</evidence>
<dbReference type="Gene3D" id="3.10.580.10">
    <property type="entry name" value="CBS-domain"/>
    <property type="match status" value="1"/>
</dbReference>
<name>A0A1H3IFD3_9EURY</name>
<evidence type="ECO:0000256" key="8">
    <source>
        <dbReference type="SAM" id="Phobius"/>
    </source>
</evidence>
<dbReference type="FunFam" id="3.10.580.10:FF:000002">
    <property type="entry name" value="Magnesium/cobalt efflux protein CorC"/>
    <property type="match status" value="1"/>
</dbReference>
<dbReference type="SUPFAM" id="SSF54631">
    <property type="entry name" value="CBS-domain pair"/>
    <property type="match status" value="1"/>
</dbReference>
<evidence type="ECO:0000256" key="1">
    <source>
        <dbReference type="ARBA" id="ARBA00004141"/>
    </source>
</evidence>
<dbReference type="Gene3D" id="3.30.465.10">
    <property type="match status" value="1"/>
</dbReference>
<evidence type="ECO:0000256" key="3">
    <source>
        <dbReference type="ARBA" id="ARBA00022737"/>
    </source>
</evidence>
<protein>
    <submittedName>
        <fullName evidence="11">Hemolysin, contains CBS domains</fullName>
    </submittedName>
</protein>
<dbReference type="OrthoDB" id="9671at2157"/>
<accession>A0A1H3IFD3</accession>
<feature type="transmembrane region" description="Helical" evidence="8">
    <location>
        <begin position="6"/>
        <end position="31"/>
    </location>
</feature>
<keyword evidence="3" id="KW-0677">Repeat</keyword>
<feature type="transmembrane region" description="Helical" evidence="8">
    <location>
        <begin position="88"/>
        <end position="109"/>
    </location>
</feature>
<evidence type="ECO:0000256" key="2">
    <source>
        <dbReference type="ARBA" id="ARBA00022692"/>
    </source>
</evidence>
<feature type="domain" description="CNNM transmembrane" evidence="10">
    <location>
        <begin position="2"/>
        <end position="190"/>
    </location>
</feature>
<dbReference type="GO" id="GO:0016020">
    <property type="term" value="C:membrane"/>
    <property type="evidence" value="ECO:0007669"/>
    <property type="project" value="UniProtKB-SubCell"/>
</dbReference>
<proteinExistence type="predicted"/>
<dbReference type="Pfam" id="PF03471">
    <property type="entry name" value="CorC_HlyC"/>
    <property type="match status" value="1"/>
</dbReference>
<dbReference type="InterPro" id="IPR005170">
    <property type="entry name" value="Transptr-assoc_dom"/>
</dbReference>
<dbReference type="Pfam" id="PF01595">
    <property type="entry name" value="CNNM"/>
    <property type="match status" value="1"/>
</dbReference>
<dbReference type="SMART" id="SM00116">
    <property type="entry name" value="CBS"/>
    <property type="match status" value="2"/>
</dbReference>
<feature type="domain" description="CBS" evidence="9">
    <location>
        <begin position="211"/>
        <end position="268"/>
    </location>
</feature>
<evidence type="ECO:0000259" key="10">
    <source>
        <dbReference type="PROSITE" id="PS51846"/>
    </source>
</evidence>
<dbReference type="InterPro" id="IPR000644">
    <property type="entry name" value="CBS_dom"/>
</dbReference>
<keyword evidence="5 7" id="KW-0129">CBS domain</keyword>
<sequence length="428" mass="45269">MILDSVAMAAGVIAVLLCCSAFFSASEIAIFSLERHRIAALASGADPDGAALARLREDPHRLLVTILVGNNVVNISMASLATATLASIYGPGAGVTVATAVMSVLILVVGEIAPKSYGVANAERIALLVARPIAAFERVISPVVTVFEGVVSLLDRLTGSQPAAATELTRAELERLIATGEDVGAIDERERRMVQGVFDLEVTSVREVLVPRPNVIAVAETTPLSEIVGLCARERVTRVPVYRGSLDDVVGIVDVRDAERALREGLTLADVLREPVLVPDSRRVGALLAELQARRSPLAVVVNEYGETEGIVTIEDVLEEIVGEIAEVGEPRSLRHTDDGLLVNGEVTVGEVNDALGIELPRAGDYETIAGLVTARLGRLGEVGDVVAVPEADVTIVVEETDRNRIERVRVRRDDASAGSADPGDPNE</sequence>
<evidence type="ECO:0000256" key="7">
    <source>
        <dbReference type="PROSITE-ProRule" id="PRU00703"/>
    </source>
</evidence>
<evidence type="ECO:0000259" key="9">
    <source>
        <dbReference type="PROSITE" id="PS51371"/>
    </source>
</evidence>
<dbReference type="InterPro" id="IPR046342">
    <property type="entry name" value="CBS_dom_sf"/>
</dbReference>
<dbReference type="SUPFAM" id="SSF56176">
    <property type="entry name" value="FAD-binding/transporter-associated domain-like"/>
    <property type="match status" value="1"/>
</dbReference>
<dbReference type="InterPro" id="IPR016169">
    <property type="entry name" value="FAD-bd_PCMH_sub2"/>
</dbReference>
<dbReference type="AlphaFoldDB" id="A0A1H3IFD3"/>
<dbReference type="Pfam" id="PF00571">
    <property type="entry name" value="CBS"/>
    <property type="match status" value="2"/>
</dbReference>
<evidence type="ECO:0000313" key="12">
    <source>
        <dbReference type="Proteomes" id="UP000199079"/>
    </source>
</evidence>
<dbReference type="InterPro" id="IPR002550">
    <property type="entry name" value="CNNM"/>
</dbReference>
<keyword evidence="4 8" id="KW-1133">Transmembrane helix</keyword>
<dbReference type="CDD" id="cd04590">
    <property type="entry name" value="CBS_pair_CorC_HlyC_assoc"/>
    <property type="match status" value="1"/>
</dbReference>
<evidence type="ECO:0000256" key="5">
    <source>
        <dbReference type="ARBA" id="ARBA00023122"/>
    </source>
</evidence>
<evidence type="ECO:0000256" key="4">
    <source>
        <dbReference type="ARBA" id="ARBA00022989"/>
    </source>
</evidence>
<organism evidence="11 12">
    <name type="scientific">Halopenitus persicus</name>
    <dbReference type="NCBI Taxonomy" id="1048396"/>
    <lineage>
        <taxon>Archaea</taxon>
        <taxon>Methanobacteriati</taxon>
        <taxon>Methanobacteriota</taxon>
        <taxon>Stenosarchaea group</taxon>
        <taxon>Halobacteria</taxon>
        <taxon>Halobacteriales</taxon>
        <taxon>Haloferacaceae</taxon>
        <taxon>Halopenitus</taxon>
    </lineage>
</organism>
<dbReference type="EMBL" id="FNPC01000004">
    <property type="protein sequence ID" value="SDY26095.1"/>
    <property type="molecule type" value="Genomic_DNA"/>
</dbReference>
<feature type="transmembrane region" description="Helical" evidence="8">
    <location>
        <begin position="62"/>
        <end position="82"/>
    </location>
</feature>
<evidence type="ECO:0000313" key="11">
    <source>
        <dbReference type="EMBL" id="SDY26095.1"/>
    </source>
</evidence>
<dbReference type="RefSeq" id="WP_092731975.1">
    <property type="nucleotide sequence ID" value="NZ_FNPC01000004.1"/>
</dbReference>
<reference evidence="12" key="1">
    <citation type="submission" date="2016-10" db="EMBL/GenBank/DDBJ databases">
        <authorList>
            <person name="Varghese N."/>
            <person name="Submissions S."/>
        </authorList>
    </citation>
    <scope>NUCLEOTIDE SEQUENCE [LARGE SCALE GENOMIC DNA]</scope>
    <source>
        <strain evidence="12">DC30,IBRC 10041,KCTC 4046</strain>
    </source>
</reference>
<dbReference type="GO" id="GO:0050660">
    <property type="term" value="F:flavin adenine dinucleotide binding"/>
    <property type="evidence" value="ECO:0007669"/>
    <property type="project" value="InterPro"/>
</dbReference>
<dbReference type="PANTHER" id="PTHR22777">
    <property type="entry name" value="HEMOLYSIN-RELATED"/>
    <property type="match status" value="1"/>
</dbReference>
<dbReference type="Proteomes" id="UP000199079">
    <property type="component" value="Unassembled WGS sequence"/>
</dbReference>
<comment type="subcellular location">
    <subcellularLocation>
        <location evidence="1">Membrane</location>
        <topology evidence="1">Multi-pass membrane protein</topology>
    </subcellularLocation>
</comment>
<keyword evidence="2 8" id="KW-0812">Transmembrane</keyword>
<dbReference type="PANTHER" id="PTHR22777:SF17">
    <property type="entry name" value="UPF0053 PROTEIN SLL0260"/>
    <property type="match status" value="1"/>
</dbReference>
<dbReference type="InterPro" id="IPR044751">
    <property type="entry name" value="Ion_transp-like_CBS"/>
</dbReference>
<keyword evidence="12" id="KW-1185">Reference proteome</keyword>